<dbReference type="Proteomes" id="UP000886740">
    <property type="component" value="Unassembled WGS sequence"/>
</dbReference>
<reference evidence="3" key="1">
    <citation type="journal article" date="2021" name="PeerJ">
        <title>Extensive microbial diversity within the chicken gut microbiome revealed by metagenomics and culture.</title>
        <authorList>
            <person name="Gilroy R."/>
            <person name="Ravi A."/>
            <person name="Getino M."/>
            <person name="Pursley I."/>
            <person name="Horton D.L."/>
            <person name="Alikhan N.F."/>
            <person name="Baker D."/>
            <person name="Gharbi K."/>
            <person name="Hall N."/>
            <person name="Watson M."/>
            <person name="Adriaenssens E.M."/>
            <person name="Foster-Nyarko E."/>
            <person name="Jarju S."/>
            <person name="Secka A."/>
            <person name="Antonio M."/>
            <person name="Oren A."/>
            <person name="Chaudhuri R.R."/>
            <person name="La Ragione R."/>
            <person name="Hildebrand F."/>
            <person name="Pallen M.J."/>
        </authorList>
    </citation>
    <scope>NUCLEOTIDE SEQUENCE</scope>
    <source>
        <strain evidence="3">ChiGjej6B6-14162</strain>
    </source>
</reference>
<dbReference type="EMBL" id="DXEL01000055">
    <property type="protein sequence ID" value="HIX74956.1"/>
    <property type="molecule type" value="Genomic_DNA"/>
</dbReference>
<dbReference type="PANTHER" id="PTHR30547">
    <property type="entry name" value="UNCHARACTERIZED PROTEIN YHCG-RELATED"/>
    <property type="match status" value="1"/>
</dbReference>
<dbReference type="Pfam" id="PF06250">
    <property type="entry name" value="YhcG_C"/>
    <property type="match status" value="1"/>
</dbReference>
<accession>A0A9D1X9E5</accession>
<dbReference type="AlphaFoldDB" id="A0A9D1X9E5"/>
<dbReference type="PANTHER" id="PTHR30547:SF0">
    <property type="entry name" value="BLR8175 PROTEIN"/>
    <property type="match status" value="1"/>
</dbReference>
<dbReference type="Pfam" id="PF17761">
    <property type="entry name" value="DUF1016_N"/>
    <property type="match status" value="1"/>
</dbReference>
<organism evidence="3 4">
    <name type="scientific">Candidatus Parabacteroides intestinipullorum</name>
    <dbReference type="NCBI Taxonomy" id="2838723"/>
    <lineage>
        <taxon>Bacteria</taxon>
        <taxon>Pseudomonadati</taxon>
        <taxon>Bacteroidota</taxon>
        <taxon>Bacteroidia</taxon>
        <taxon>Bacteroidales</taxon>
        <taxon>Tannerellaceae</taxon>
        <taxon>Parabacteroides</taxon>
    </lineage>
</organism>
<dbReference type="InterPro" id="IPR011856">
    <property type="entry name" value="tRNA_endonuc-like_dom_sf"/>
</dbReference>
<evidence type="ECO:0000313" key="3">
    <source>
        <dbReference type="EMBL" id="HIX74956.1"/>
    </source>
</evidence>
<protein>
    <submittedName>
        <fullName evidence="3">DUF1016 family protein</fullName>
    </submittedName>
</protein>
<reference evidence="3" key="2">
    <citation type="submission" date="2021-04" db="EMBL/GenBank/DDBJ databases">
        <authorList>
            <person name="Gilroy R."/>
        </authorList>
    </citation>
    <scope>NUCLEOTIDE SEQUENCE</scope>
    <source>
        <strain evidence="3">ChiGjej6B6-14162</strain>
    </source>
</reference>
<dbReference type="InterPro" id="IPR041527">
    <property type="entry name" value="YhcG_N"/>
</dbReference>
<dbReference type="InterPro" id="IPR053148">
    <property type="entry name" value="PD-DEXK-like_domain"/>
</dbReference>
<feature type="domain" description="YhcG N-terminal" evidence="2">
    <location>
        <begin position="24"/>
        <end position="181"/>
    </location>
</feature>
<gene>
    <name evidence="3" type="ORF">H9977_07995</name>
</gene>
<dbReference type="GO" id="GO:0003676">
    <property type="term" value="F:nucleic acid binding"/>
    <property type="evidence" value="ECO:0007669"/>
    <property type="project" value="InterPro"/>
</dbReference>
<dbReference type="Gene3D" id="3.40.1350.10">
    <property type="match status" value="1"/>
</dbReference>
<sequence>MDKRTLSDQSNINEFCGYTVLLHQIKYRVQLAQQRSIYAANEEMLRMYWDIGELLQKSQDIDGWGKKTLERLSIDLKNAYPVIKGFTVRNMQYMVQFYNAYNKELTGVKTSVEVNTIAKPAVSQLDEYNFILPIKHLGWTHNLILLQKVKDIRARYWYMVQCITGHWTKDYLIESIKLDNYGKHGALANNFSETLPEVEAREVKSLLKDPYIFDMLTFTDQYNERDVELGLVTHVEKFLVELGAGFAFMGRQYHLKVSGDDYYLDMLMYNAFLHRYMVIELKDTEFRPEYIGKLNFYCSAVDDLLCREGDNRTIGLLLCKAKDRIKAEYALRDIQKPIGISDYELGQALPKDYRGSLPTIEEIEKELDLICNEDKKECE</sequence>
<evidence type="ECO:0000259" key="1">
    <source>
        <dbReference type="Pfam" id="PF06250"/>
    </source>
</evidence>
<evidence type="ECO:0000259" key="2">
    <source>
        <dbReference type="Pfam" id="PF17761"/>
    </source>
</evidence>
<dbReference type="InterPro" id="IPR009362">
    <property type="entry name" value="YhcG_C"/>
</dbReference>
<name>A0A9D1X9E5_9BACT</name>
<evidence type="ECO:0000313" key="4">
    <source>
        <dbReference type="Proteomes" id="UP000886740"/>
    </source>
</evidence>
<feature type="domain" description="YhcG PDDEXK nuclease" evidence="1">
    <location>
        <begin position="205"/>
        <end position="358"/>
    </location>
</feature>
<comment type="caution">
    <text evidence="3">The sequence shown here is derived from an EMBL/GenBank/DDBJ whole genome shotgun (WGS) entry which is preliminary data.</text>
</comment>
<proteinExistence type="predicted"/>